<proteinExistence type="predicted"/>
<organism evidence="1 2">
    <name type="scientific">Trichinella nelsoni</name>
    <dbReference type="NCBI Taxonomy" id="6336"/>
    <lineage>
        <taxon>Eukaryota</taxon>
        <taxon>Metazoa</taxon>
        <taxon>Ecdysozoa</taxon>
        <taxon>Nematoda</taxon>
        <taxon>Enoplea</taxon>
        <taxon>Dorylaimia</taxon>
        <taxon>Trichinellida</taxon>
        <taxon>Trichinellidae</taxon>
        <taxon>Trichinella</taxon>
    </lineage>
</organism>
<evidence type="ECO:0000313" key="2">
    <source>
        <dbReference type="Proteomes" id="UP000054630"/>
    </source>
</evidence>
<name>A0A0V0SH57_9BILA</name>
<reference evidence="1 2" key="1">
    <citation type="submission" date="2015-01" db="EMBL/GenBank/DDBJ databases">
        <title>Evolution of Trichinella species and genotypes.</title>
        <authorList>
            <person name="Korhonen P.K."/>
            <person name="Edoardo P."/>
            <person name="Giuseppe L.R."/>
            <person name="Gasser R.B."/>
        </authorList>
    </citation>
    <scope>NUCLEOTIDE SEQUENCE [LARGE SCALE GENOMIC DNA]</scope>
    <source>
        <strain evidence="1">ISS37</strain>
    </source>
</reference>
<keyword evidence="2" id="KW-1185">Reference proteome</keyword>
<sequence>MDGRFWNHLFMQDFESVLNSALRLHFWDVLDIVKKHLYLSLRIQISYHNPEVWQCVTSEFRCVRIMLRLIDVLVVREEKEIERGNKKFQCQMLAAVFYGRDWGALCEILFKEAMGRNVFTVIHRTVMGICKVNREKYALRI</sequence>
<dbReference type="OrthoDB" id="5933026at2759"/>
<evidence type="ECO:0000313" key="1">
    <source>
        <dbReference type="EMBL" id="KRX26017.1"/>
    </source>
</evidence>
<dbReference type="AlphaFoldDB" id="A0A0V0SH57"/>
<gene>
    <name evidence="1" type="ORF">T07_1620</name>
</gene>
<dbReference type="Proteomes" id="UP000054630">
    <property type="component" value="Unassembled WGS sequence"/>
</dbReference>
<dbReference type="EMBL" id="JYDL01000009">
    <property type="protein sequence ID" value="KRX26017.1"/>
    <property type="molecule type" value="Genomic_DNA"/>
</dbReference>
<comment type="caution">
    <text evidence="1">The sequence shown here is derived from an EMBL/GenBank/DDBJ whole genome shotgun (WGS) entry which is preliminary data.</text>
</comment>
<accession>A0A0V0SH57</accession>
<protein>
    <submittedName>
        <fullName evidence="1">Uncharacterized protein</fullName>
    </submittedName>
</protein>